<dbReference type="InterPro" id="IPR003654">
    <property type="entry name" value="OAR_dom"/>
</dbReference>
<dbReference type="GO" id="GO:0000978">
    <property type="term" value="F:RNA polymerase II cis-regulatory region sequence-specific DNA binding"/>
    <property type="evidence" value="ECO:0007669"/>
    <property type="project" value="TreeGrafter"/>
</dbReference>
<dbReference type="InterPro" id="IPR009057">
    <property type="entry name" value="Homeodomain-like_sf"/>
</dbReference>
<feature type="compositionally biased region" description="Basic residues" evidence="9">
    <location>
        <begin position="205"/>
        <end position="215"/>
    </location>
</feature>
<dbReference type="PANTHER" id="PTHR45882">
    <property type="entry name" value="PITUITARY HOMEOBOX HOMOLOG PTX1"/>
    <property type="match status" value="1"/>
</dbReference>
<keyword evidence="3" id="KW-0217">Developmental protein</keyword>
<feature type="compositionally biased region" description="Low complexity" evidence="9">
    <location>
        <begin position="138"/>
        <end position="151"/>
    </location>
</feature>
<evidence type="ECO:0000313" key="12">
    <source>
        <dbReference type="EnsemblMetazoa" id="XP_016840258"/>
    </source>
</evidence>
<dbReference type="Pfam" id="PF03826">
    <property type="entry name" value="OAR"/>
    <property type="match status" value="1"/>
</dbReference>
<feature type="compositionally biased region" description="Basic and acidic residues" evidence="9">
    <location>
        <begin position="167"/>
        <end position="183"/>
    </location>
</feature>
<dbReference type="EnsemblMetazoa" id="XM_016984769">
    <property type="protein sequence ID" value="XP_016840258"/>
    <property type="gene ID" value="LOC100119888"/>
</dbReference>
<dbReference type="OrthoDB" id="6159439at2759"/>
<evidence type="ECO:0000256" key="6">
    <source>
        <dbReference type="ARBA" id="ARBA00023242"/>
    </source>
</evidence>
<dbReference type="PROSITE" id="PS50071">
    <property type="entry name" value="HOMEOBOX_2"/>
    <property type="match status" value="1"/>
</dbReference>
<dbReference type="AlphaFoldDB" id="A0A7M7M6Y9"/>
<dbReference type="FunFam" id="1.10.10.60:FF:000031">
    <property type="entry name" value="Homeobox protein"/>
    <property type="match status" value="1"/>
</dbReference>
<protein>
    <submittedName>
        <fullName evidence="12">Uncharacterized protein</fullName>
    </submittedName>
</protein>
<dbReference type="Gene3D" id="1.10.10.60">
    <property type="entry name" value="Homeodomain-like"/>
    <property type="match status" value="1"/>
</dbReference>
<dbReference type="InterPro" id="IPR001356">
    <property type="entry name" value="HD"/>
</dbReference>
<reference evidence="12" key="1">
    <citation type="submission" date="2021-01" db="UniProtKB">
        <authorList>
            <consortium name="EnsemblMetazoa"/>
        </authorList>
    </citation>
    <scope>IDENTIFICATION</scope>
</reference>
<evidence type="ECO:0000256" key="9">
    <source>
        <dbReference type="SAM" id="MobiDB-lite"/>
    </source>
</evidence>
<dbReference type="OMA" id="HQDEGNH"/>
<evidence type="ECO:0000256" key="5">
    <source>
        <dbReference type="ARBA" id="ARBA00023155"/>
    </source>
</evidence>
<feature type="compositionally biased region" description="Low complexity" evidence="9">
    <location>
        <begin position="78"/>
        <end position="94"/>
    </location>
</feature>
<dbReference type="KEGG" id="nvi:100119888"/>
<feature type="compositionally biased region" description="Polar residues" evidence="9">
    <location>
        <begin position="152"/>
        <end position="165"/>
    </location>
</feature>
<name>A0A7M7M6Y9_NASVI</name>
<dbReference type="SMR" id="A0A7M7M6Y9"/>
<keyword evidence="4 7" id="KW-0238">DNA-binding</keyword>
<dbReference type="InterPro" id="IPR017970">
    <property type="entry name" value="Homeobox_CS"/>
</dbReference>
<feature type="region of interest" description="Disordered" evidence="9">
    <location>
        <begin position="112"/>
        <end position="218"/>
    </location>
</feature>
<gene>
    <name evidence="12" type="primary">100119888</name>
</gene>
<feature type="domain" description="Homeobox" evidence="10">
    <location>
        <begin position="208"/>
        <end position="268"/>
    </location>
</feature>
<dbReference type="InParanoid" id="A0A7M7M6Y9"/>
<evidence type="ECO:0000256" key="3">
    <source>
        <dbReference type="ARBA" id="ARBA00022473"/>
    </source>
</evidence>
<dbReference type="CDD" id="cd00086">
    <property type="entry name" value="homeodomain"/>
    <property type="match status" value="1"/>
</dbReference>
<evidence type="ECO:0000256" key="8">
    <source>
        <dbReference type="RuleBase" id="RU000682"/>
    </source>
</evidence>
<feature type="compositionally biased region" description="Low complexity" evidence="9">
    <location>
        <begin position="484"/>
        <end position="496"/>
    </location>
</feature>
<dbReference type="GO" id="GO:0005634">
    <property type="term" value="C:nucleus"/>
    <property type="evidence" value="ECO:0007669"/>
    <property type="project" value="UniProtKB-SubCell"/>
</dbReference>
<organism evidence="12 13">
    <name type="scientific">Nasonia vitripennis</name>
    <name type="common">Parasitic wasp</name>
    <dbReference type="NCBI Taxonomy" id="7425"/>
    <lineage>
        <taxon>Eukaryota</taxon>
        <taxon>Metazoa</taxon>
        <taxon>Ecdysozoa</taxon>
        <taxon>Arthropoda</taxon>
        <taxon>Hexapoda</taxon>
        <taxon>Insecta</taxon>
        <taxon>Pterygota</taxon>
        <taxon>Neoptera</taxon>
        <taxon>Endopterygota</taxon>
        <taxon>Hymenoptera</taxon>
        <taxon>Apocrita</taxon>
        <taxon>Proctotrupomorpha</taxon>
        <taxon>Chalcidoidea</taxon>
        <taxon>Pteromalidae</taxon>
        <taxon>Pteromalinae</taxon>
        <taxon>Nasonia</taxon>
    </lineage>
</organism>
<evidence type="ECO:0000256" key="4">
    <source>
        <dbReference type="ARBA" id="ARBA00023125"/>
    </source>
</evidence>
<keyword evidence="5 7" id="KW-0371">Homeobox</keyword>
<dbReference type="Pfam" id="PF00046">
    <property type="entry name" value="Homeodomain"/>
    <property type="match status" value="1"/>
</dbReference>
<feature type="domain" description="OAR" evidence="11">
    <location>
        <begin position="435"/>
        <end position="448"/>
    </location>
</feature>
<evidence type="ECO:0000256" key="7">
    <source>
        <dbReference type="PROSITE-ProRule" id="PRU00108"/>
    </source>
</evidence>
<dbReference type="GO" id="GO:0000981">
    <property type="term" value="F:DNA-binding transcription factor activity, RNA polymerase II-specific"/>
    <property type="evidence" value="ECO:0007669"/>
    <property type="project" value="InterPro"/>
</dbReference>
<dbReference type="PROSITE" id="PS50803">
    <property type="entry name" value="OAR"/>
    <property type="match status" value="1"/>
</dbReference>
<dbReference type="PROSITE" id="PS00027">
    <property type="entry name" value="HOMEOBOX_1"/>
    <property type="match status" value="1"/>
</dbReference>
<sequence length="531" mass="55379">MERGGVGGGGGLELAGGDLCLQDLVSGGPAQAGLSAQQQHVVQQHVTDHLQSAMAQHAGHHLEHLHPNSHHDHHHHVTAAAAAHALHNGSAAAHQIHHEPLEKLKQWAQSDFRDEASSGLARLDSTGHGAHTPGGSNPSTPGAAPTTPSGGFSSTQSRSRPNNVPRQDIRKGVRTPTDSKHDIGGGNLSSPGVVVVNDLDDKDGKKGKRQRRQRTHFTSQQLQELEATFARNRYPDMSTREEIAMWTSLSEARVRVWFKNRRAKWRKRERNAINAAAVVAENFKTNFSPAGLNFINQPFADPDSFYNYSSYNNWASKVPSPLTPKNFTWPVNPLSSVVQTSGHHHHHPQVSSCFNSASSLSGSHVGGMPVSVGQAATSMIPGMSSGLGVAGSPVAASGAACPYTAPAAPHHPYGPPVYSHHRTAVGPETSNVMSTSIASLRLKAKQHSSSYSSFSSSVAAVSAGGNNGPSNNGPSGTGAGSSAGPGSISPVSSRASSGGGLSACQYALATGGNNPHSPGPEHANATARAQV</sequence>
<dbReference type="GO" id="GO:0009653">
    <property type="term" value="P:anatomical structure morphogenesis"/>
    <property type="evidence" value="ECO:0007669"/>
    <property type="project" value="TreeGrafter"/>
</dbReference>
<keyword evidence="6 7" id="KW-0539">Nucleus</keyword>
<proteinExistence type="inferred from homology"/>
<accession>A0A7M7M6Y9</accession>
<comment type="similarity">
    <text evidence="2">Belongs to the paired homeobox family. Bicoid subfamily.</text>
</comment>
<dbReference type="PANTHER" id="PTHR45882:SF3">
    <property type="entry name" value="PITUITARY HOMEOBOX HOMOLOG PTX1"/>
    <property type="match status" value="1"/>
</dbReference>
<feature type="DNA-binding region" description="Homeobox" evidence="7">
    <location>
        <begin position="210"/>
        <end position="269"/>
    </location>
</feature>
<evidence type="ECO:0000256" key="2">
    <source>
        <dbReference type="ARBA" id="ARBA00006503"/>
    </source>
</evidence>
<dbReference type="Proteomes" id="UP000002358">
    <property type="component" value="Chromosome 3"/>
</dbReference>
<dbReference type="FunCoup" id="A0A7M7M6Y9">
    <property type="interactions" value="17"/>
</dbReference>
<evidence type="ECO:0000259" key="10">
    <source>
        <dbReference type="PROSITE" id="PS50071"/>
    </source>
</evidence>
<feature type="compositionally biased region" description="Low complexity" evidence="9">
    <location>
        <begin position="459"/>
        <end position="474"/>
    </location>
</feature>
<feature type="region of interest" description="Disordered" evidence="9">
    <location>
        <begin position="64"/>
        <end position="94"/>
    </location>
</feature>
<keyword evidence="13" id="KW-1185">Reference proteome</keyword>
<dbReference type="SMART" id="SM00389">
    <property type="entry name" value="HOX"/>
    <property type="match status" value="1"/>
</dbReference>
<evidence type="ECO:0000313" key="13">
    <source>
        <dbReference type="Proteomes" id="UP000002358"/>
    </source>
</evidence>
<evidence type="ECO:0000259" key="11">
    <source>
        <dbReference type="PROSITE" id="PS50803"/>
    </source>
</evidence>
<evidence type="ECO:0000256" key="1">
    <source>
        <dbReference type="ARBA" id="ARBA00004123"/>
    </source>
</evidence>
<dbReference type="SUPFAM" id="SSF46689">
    <property type="entry name" value="Homeodomain-like"/>
    <property type="match status" value="1"/>
</dbReference>
<feature type="region of interest" description="Disordered" evidence="9">
    <location>
        <begin position="459"/>
        <end position="531"/>
    </location>
</feature>
<comment type="subcellular location">
    <subcellularLocation>
        <location evidence="1 7 8">Nucleus</location>
    </subcellularLocation>
</comment>